<dbReference type="InterPro" id="IPR000485">
    <property type="entry name" value="AsnC-type_HTH_dom"/>
</dbReference>
<dbReference type="SUPFAM" id="SSF54909">
    <property type="entry name" value="Dimeric alpha+beta barrel"/>
    <property type="match status" value="1"/>
</dbReference>
<proteinExistence type="predicted"/>
<accession>A0A8J2YY76</accession>
<dbReference type="Pfam" id="PF01037">
    <property type="entry name" value="AsnC_trans_reg"/>
    <property type="match status" value="1"/>
</dbReference>
<evidence type="ECO:0000256" key="1">
    <source>
        <dbReference type="ARBA" id="ARBA00023015"/>
    </source>
</evidence>
<dbReference type="InterPro" id="IPR011991">
    <property type="entry name" value="ArsR-like_HTH"/>
</dbReference>
<dbReference type="GO" id="GO:0043200">
    <property type="term" value="P:response to amino acid"/>
    <property type="evidence" value="ECO:0007669"/>
    <property type="project" value="TreeGrafter"/>
</dbReference>
<reference evidence="5" key="2">
    <citation type="submission" date="2020-09" db="EMBL/GenBank/DDBJ databases">
        <authorList>
            <person name="Sun Q."/>
            <person name="Zhou Y."/>
        </authorList>
    </citation>
    <scope>NUCLEOTIDE SEQUENCE</scope>
    <source>
        <strain evidence="5">CGMCC 1.15725</strain>
    </source>
</reference>
<keyword evidence="6" id="KW-1185">Reference proteome</keyword>
<dbReference type="PANTHER" id="PTHR30154:SF34">
    <property type="entry name" value="TRANSCRIPTIONAL REGULATOR AZLB"/>
    <property type="match status" value="1"/>
</dbReference>
<dbReference type="Gene3D" id="3.30.70.920">
    <property type="match status" value="1"/>
</dbReference>
<evidence type="ECO:0000313" key="6">
    <source>
        <dbReference type="Proteomes" id="UP000646365"/>
    </source>
</evidence>
<evidence type="ECO:0000259" key="4">
    <source>
        <dbReference type="PROSITE" id="PS50956"/>
    </source>
</evidence>
<keyword evidence="3" id="KW-0804">Transcription</keyword>
<gene>
    <name evidence="5" type="ORF">GCM10011611_47140</name>
</gene>
<dbReference type="CDD" id="cd00090">
    <property type="entry name" value="HTH_ARSR"/>
    <property type="match status" value="1"/>
</dbReference>
<dbReference type="PRINTS" id="PR00033">
    <property type="entry name" value="HTHASNC"/>
</dbReference>
<dbReference type="PANTHER" id="PTHR30154">
    <property type="entry name" value="LEUCINE-RESPONSIVE REGULATORY PROTEIN"/>
    <property type="match status" value="1"/>
</dbReference>
<dbReference type="AlphaFoldDB" id="A0A8J2YY76"/>
<dbReference type="RefSeq" id="WP_189050375.1">
    <property type="nucleotide sequence ID" value="NZ_BMJQ01000013.1"/>
</dbReference>
<sequence length="169" mass="18640">MKNFQNGNSPKAAHAALDAIDRRILRTLQRDSTISNQTLADEVGLSPPACLKRVRRLRAEGVIERTAAMLAPAALGHPLLTVVRIKLDRPAEAEMRAFEARMRDLPRVAQCLTVAGDIDYVVLVRSKDVAHYQDFARNILASAPGIRAYTSEIVLEVAKWTTEIPVEDG</sequence>
<comment type="caution">
    <text evidence="5">The sequence shown here is derived from an EMBL/GenBank/DDBJ whole genome shotgun (WGS) entry which is preliminary data.</text>
</comment>
<dbReference type="GO" id="GO:0043565">
    <property type="term" value="F:sequence-specific DNA binding"/>
    <property type="evidence" value="ECO:0007669"/>
    <property type="project" value="InterPro"/>
</dbReference>
<dbReference type="Gene3D" id="1.10.10.10">
    <property type="entry name" value="Winged helix-like DNA-binding domain superfamily/Winged helix DNA-binding domain"/>
    <property type="match status" value="1"/>
</dbReference>
<dbReference type="PROSITE" id="PS50956">
    <property type="entry name" value="HTH_ASNC_2"/>
    <property type="match status" value="1"/>
</dbReference>
<name>A0A8J2YY76_9PROT</name>
<dbReference type="GO" id="GO:0006355">
    <property type="term" value="P:regulation of DNA-templated transcription"/>
    <property type="evidence" value="ECO:0007669"/>
    <property type="project" value="UniProtKB-ARBA"/>
</dbReference>
<evidence type="ECO:0000256" key="2">
    <source>
        <dbReference type="ARBA" id="ARBA00023125"/>
    </source>
</evidence>
<keyword evidence="1" id="KW-0805">Transcription regulation</keyword>
<dbReference type="GO" id="GO:0005829">
    <property type="term" value="C:cytosol"/>
    <property type="evidence" value="ECO:0007669"/>
    <property type="project" value="TreeGrafter"/>
</dbReference>
<evidence type="ECO:0000256" key="3">
    <source>
        <dbReference type="ARBA" id="ARBA00023163"/>
    </source>
</evidence>
<dbReference type="InterPro" id="IPR036388">
    <property type="entry name" value="WH-like_DNA-bd_sf"/>
</dbReference>
<dbReference type="EMBL" id="BMJQ01000013">
    <property type="protein sequence ID" value="GGF35386.1"/>
    <property type="molecule type" value="Genomic_DNA"/>
</dbReference>
<dbReference type="Proteomes" id="UP000646365">
    <property type="component" value="Unassembled WGS sequence"/>
</dbReference>
<dbReference type="InterPro" id="IPR019888">
    <property type="entry name" value="Tscrpt_reg_AsnC-like"/>
</dbReference>
<protein>
    <submittedName>
        <fullName evidence="5">AsnC family transcriptional regulator</fullName>
    </submittedName>
</protein>
<feature type="domain" description="HTH asnC-type" evidence="4">
    <location>
        <begin position="17"/>
        <end position="78"/>
    </location>
</feature>
<reference evidence="5" key="1">
    <citation type="journal article" date="2014" name="Int. J. Syst. Evol. Microbiol.">
        <title>Complete genome sequence of Corynebacterium casei LMG S-19264T (=DSM 44701T), isolated from a smear-ripened cheese.</title>
        <authorList>
            <consortium name="US DOE Joint Genome Institute (JGI-PGF)"/>
            <person name="Walter F."/>
            <person name="Albersmeier A."/>
            <person name="Kalinowski J."/>
            <person name="Ruckert C."/>
        </authorList>
    </citation>
    <scope>NUCLEOTIDE SEQUENCE</scope>
    <source>
        <strain evidence="5">CGMCC 1.15725</strain>
    </source>
</reference>
<evidence type="ECO:0000313" key="5">
    <source>
        <dbReference type="EMBL" id="GGF35386.1"/>
    </source>
</evidence>
<dbReference type="InterPro" id="IPR011008">
    <property type="entry name" value="Dimeric_a/b-barrel"/>
</dbReference>
<dbReference type="Pfam" id="PF13412">
    <property type="entry name" value="HTH_24"/>
    <property type="match status" value="1"/>
</dbReference>
<dbReference type="InterPro" id="IPR019887">
    <property type="entry name" value="Tscrpt_reg_AsnC/Lrp_C"/>
</dbReference>
<dbReference type="SUPFAM" id="SSF46785">
    <property type="entry name" value="Winged helix' DNA-binding domain"/>
    <property type="match status" value="1"/>
</dbReference>
<dbReference type="SMART" id="SM00344">
    <property type="entry name" value="HTH_ASNC"/>
    <property type="match status" value="1"/>
</dbReference>
<organism evidence="5 6">
    <name type="scientific">Aliidongia dinghuensis</name>
    <dbReference type="NCBI Taxonomy" id="1867774"/>
    <lineage>
        <taxon>Bacteria</taxon>
        <taxon>Pseudomonadati</taxon>
        <taxon>Pseudomonadota</taxon>
        <taxon>Alphaproteobacteria</taxon>
        <taxon>Rhodospirillales</taxon>
        <taxon>Dongiaceae</taxon>
        <taxon>Aliidongia</taxon>
    </lineage>
</organism>
<dbReference type="InterPro" id="IPR036390">
    <property type="entry name" value="WH_DNA-bd_sf"/>
</dbReference>
<keyword evidence="2" id="KW-0238">DNA-binding</keyword>